<name>A0A2P5HE72_DIAHE</name>
<feature type="compositionally biased region" description="Low complexity" evidence="1">
    <location>
        <begin position="94"/>
        <end position="105"/>
    </location>
</feature>
<evidence type="ECO:0000313" key="3">
    <source>
        <dbReference type="Proteomes" id="UP000094444"/>
    </source>
</evidence>
<feature type="non-terminal residue" evidence="2">
    <location>
        <position position="1"/>
    </location>
</feature>
<accession>A0A2P5HE72</accession>
<organism evidence="2 3">
    <name type="scientific">Diaporthe helianthi</name>
    <dbReference type="NCBI Taxonomy" id="158607"/>
    <lineage>
        <taxon>Eukaryota</taxon>
        <taxon>Fungi</taxon>
        <taxon>Dikarya</taxon>
        <taxon>Ascomycota</taxon>
        <taxon>Pezizomycotina</taxon>
        <taxon>Sordariomycetes</taxon>
        <taxon>Sordariomycetidae</taxon>
        <taxon>Diaporthales</taxon>
        <taxon>Diaporthaceae</taxon>
        <taxon>Diaporthe</taxon>
    </lineage>
</organism>
<gene>
    <name evidence="2" type="ORF">DHEL01_v213074</name>
</gene>
<keyword evidence="3" id="KW-1185">Reference proteome</keyword>
<feature type="region of interest" description="Disordered" evidence="1">
    <location>
        <begin position="77"/>
        <end position="105"/>
    </location>
</feature>
<protein>
    <submittedName>
        <fullName evidence="2">Uncharacterized protein</fullName>
    </submittedName>
</protein>
<evidence type="ECO:0000256" key="1">
    <source>
        <dbReference type="SAM" id="MobiDB-lite"/>
    </source>
</evidence>
<reference evidence="2" key="1">
    <citation type="submission" date="2017-09" db="EMBL/GenBank/DDBJ databases">
        <title>Polyketide synthases of a Diaporthe helianthi virulent isolate.</title>
        <authorList>
            <person name="Baroncelli R."/>
        </authorList>
    </citation>
    <scope>NUCLEOTIDE SEQUENCE [LARGE SCALE GENOMIC DNA]</scope>
    <source>
        <strain evidence="2">7/96</strain>
    </source>
</reference>
<proteinExistence type="predicted"/>
<dbReference type="AlphaFoldDB" id="A0A2P5HE72"/>
<comment type="caution">
    <text evidence="2">The sequence shown here is derived from an EMBL/GenBank/DDBJ whole genome shotgun (WGS) entry which is preliminary data.</text>
</comment>
<evidence type="ECO:0000313" key="2">
    <source>
        <dbReference type="EMBL" id="POS68532.1"/>
    </source>
</evidence>
<dbReference type="Proteomes" id="UP000094444">
    <property type="component" value="Unassembled WGS sequence"/>
</dbReference>
<sequence>ASVTSFRHGTGIKLVSYSYGSCSSTVRIHTSIPSTLCAKGPATPRILSWPLLNPVWPSTGTRSAVGRKPSIALIKRRGDPHAAPNIRADPQHGAPRAQAHALAAA</sequence>
<dbReference type="EMBL" id="MAVT02004423">
    <property type="protein sequence ID" value="POS68532.1"/>
    <property type="molecule type" value="Genomic_DNA"/>
</dbReference>
<dbReference type="InParanoid" id="A0A2P5HE72"/>